<evidence type="ECO:0000256" key="1">
    <source>
        <dbReference type="SAM" id="MobiDB-lite"/>
    </source>
</evidence>
<dbReference type="InterPro" id="IPR017946">
    <property type="entry name" value="PLC-like_Pdiesterase_TIM-brl"/>
</dbReference>
<evidence type="ECO:0000313" key="3">
    <source>
        <dbReference type="EMBL" id="TKW54579.1"/>
    </source>
</evidence>
<accession>A0A4U6XGQ7</accession>
<feature type="signal peptide" evidence="2">
    <location>
        <begin position="1"/>
        <end position="19"/>
    </location>
</feature>
<evidence type="ECO:0000256" key="2">
    <source>
        <dbReference type="SAM" id="SignalP"/>
    </source>
</evidence>
<feature type="compositionally biased region" description="Basic and acidic residues" evidence="1">
    <location>
        <begin position="167"/>
        <end position="179"/>
    </location>
</feature>
<dbReference type="GO" id="GO:0008081">
    <property type="term" value="F:phosphoric diester hydrolase activity"/>
    <property type="evidence" value="ECO:0007669"/>
    <property type="project" value="InterPro"/>
</dbReference>
<dbReference type="Pfam" id="PF16670">
    <property type="entry name" value="PI-PLC-C1"/>
    <property type="match status" value="1"/>
</dbReference>
<organism evidence="3 4">
    <name type="scientific">Colletotrichum tanaceti</name>
    <dbReference type="NCBI Taxonomy" id="1306861"/>
    <lineage>
        <taxon>Eukaryota</taxon>
        <taxon>Fungi</taxon>
        <taxon>Dikarya</taxon>
        <taxon>Ascomycota</taxon>
        <taxon>Pezizomycotina</taxon>
        <taxon>Sordariomycetes</taxon>
        <taxon>Hypocreomycetidae</taxon>
        <taxon>Glomerellales</taxon>
        <taxon>Glomerellaceae</taxon>
        <taxon>Colletotrichum</taxon>
        <taxon>Colletotrichum destructivum species complex</taxon>
    </lineage>
</organism>
<evidence type="ECO:0000313" key="4">
    <source>
        <dbReference type="Proteomes" id="UP000310108"/>
    </source>
</evidence>
<gene>
    <name evidence="3" type="ORF">CTA1_8987</name>
</gene>
<sequence>MKELLLLLLLLTLTRPSTSRPPTSPSAASSSTSWPTRPAAATPPALVRRRAGLDDADYHTTCKTLTACLGVVKAWSDAHRDHVPIPFMIEFKTSDAAIAAGGDGDGDGDRGAAPILWNDTALLRRPRRRDPRRLRPGPPRHPGRPPPREPDAREGVLSLMDNGPVHPVRDAYADGHPNLEGHVLLHQLGAGQPRLRVPKGEGGRERERERERERAPNRPPSAPGSPRATGSAPAPTCPSTRCCPPTTRRPCARPPWRAAPQVVSTDFQAYGMSARWDADYAVRFGGGAAALEPVEYIRNQGG</sequence>
<dbReference type="Gene3D" id="3.20.20.190">
    <property type="entry name" value="Phosphatidylinositol (PI) phosphodiesterase"/>
    <property type="match status" value="1"/>
</dbReference>
<name>A0A4U6XGQ7_9PEZI</name>
<reference evidence="3 4" key="1">
    <citation type="journal article" date="2019" name="PLoS ONE">
        <title>Comparative genome analysis indicates high evolutionary potential of pathogenicity genes in Colletotrichum tanaceti.</title>
        <authorList>
            <person name="Lelwala R.V."/>
            <person name="Korhonen P.K."/>
            <person name="Young N.D."/>
            <person name="Scott J.B."/>
            <person name="Ades P.A."/>
            <person name="Gasser R.B."/>
            <person name="Taylor P.W.J."/>
        </authorList>
    </citation>
    <scope>NUCLEOTIDE SEQUENCE [LARGE SCALE GENOMIC DNA]</scope>
    <source>
        <strain evidence="3">BRIP57314</strain>
    </source>
</reference>
<dbReference type="STRING" id="1306861.A0A4U6XGQ7"/>
<feature type="compositionally biased region" description="Low complexity" evidence="1">
    <location>
        <begin position="232"/>
        <end position="254"/>
    </location>
</feature>
<proteinExistence type="predicted"/>
<feature type="region of interest" description="Disordered" evidence="1">
    <location>
        <begin position="100"/>
        <end position="254"/>
    </location>
</feature>
<feature type="region of interest" description="Disordered" evidence="1">
    <location>
        <begin position="17"/>
        <end position="44"/>
    </location>
</feature>
<protein>
    <submittedName>
        <fullName evidence="3">Uncharacterized protein</fullName>
    </submittedName>
</protein>
<feature type="compositionally biased region" description="Basic and acidic residues" evidence="1">
    <location>
        <begin position="198"/>
        <end position="216"/>
    </location>
</feature>
<keyword evidence="2" id="KW-0732">Signal</keyword>
<dbReference type="GO" id="GO:0006629">
    <property type="term" value="P:lipid metabolic process"/>
    <property type="evidence" value="ECO:0007669"/>
    <property type="project" value="InterPro"/>
</dbReference>
<dbReference type="OrthoDB" id="2017497at2759"/>
<keyword evidence="4" id="KW-1185">Reference proteome</keyword>
<feature type="chain" id="PRO_5020642249" evidence="2">
    <location>
        <begin position="20"/>
        <end position="302"/>
    </location>
</feature>
<dbReference type="Proteomes" id="UP000310108">
    <property type="component" value="Unassembled WGS sequence"/>
</dbReference>
<dbReference type="AlphaFoldDB" id="A0A4U6XGQ7"/>
<feature type="compositionally biased region" description="Basic residues" evidence="1">
    <location>
        <begin position="124"/>
        <end position="135"/>
    </location>
</feature>
<comment type="caution">
    <text evidence="3">The sequence shown here is derived from an EMBL/GenBank/DDBJ whole genome shotgun (WGS) entry which is preliminary data.</text>
</comment>
<dbReference type="InterPro" id="IPR032075">
    <property type="entry name" value="PI-PLC-C1"/>
</dbReference>
<dbReference type="EMBL" id="PJEX01000130">
    <property type="protein sequence ID" value="TKW54579.1"/>
    <property type="molecule type" value="Genomic_DNA"/>
</dbReference>